<name>A0A8H6XE93_9AGAR</name>
<dbReference type="Proteomes" id="UP000623467">
    <property type="component" value="Unassembled WGS sequence"/>
</dbReference>
<dbReference type="GO" id="GO:0016787">
    <property type="term" value="F:hydrolase activity"/>
    <property type="evidence" value="ECO:0007669"/>
    <property type="project" value="UniProtKB-KW"/>
</dbReference>
<proteinExistence type="predicted"/>
<dbReference type="EMBL" id="JACAZH010000032">
    <property type="protein sequence ID" value="KAF7338869.1"/>
    <property type="molecule type" value="Genomic_DNA"/>
</dbReference>
<gene>
    <name evidence="1" type="ORF">MSAN_02210000</name>
</gene>
<dbReference type="Gene3D" id="3.40.50.1820">
    <property type="entry name" value="alpha/beta hydrolase"/>
    <property type="match status" value="1"/>
</dbReference>
<evidence type="ECO:0000313" key="2">
    <source>
        <dbReference type="Proteomes" id="UP000623467"/>
    </source>
</evidence>
<reference evidence="1" key="1">
    <citation type="submission" date="2020-05" db="EMBL/GenBank/DDBJ databases">
        <title>Mycena genomes resolve the evolution of fungal bioluminescence.</title>
        <authorList>
            <person name="Tsai I.J."/>
        </authorList>
    </citation>
    <scope>NUCLEOTIDE SEQUENCE</scope>
    <source>
        <strain evidence="1">160909Yilan</strain>
    </source>
</reference>
<dbReference type="PANTHER" id="PTHR43433">
    <property type="entry name" value="HYDROLASE, ALPHA/BETA FOLD FAMILY PROTEIN"/>
    <property type="match status" value="1"/>
</dbReference>
<organism evidence="1 2">
    <name type="scientific">Mycena sanguinolenta</name>
    <dbReference type="NCBI Taxonomy" id="230812"/>
    <lineage>
        <taxon>Eukaryota</taxon>
        <taxon>Fungi</taxon>
        <taxon>Dikarya</taxon>
        <taxon>Basidiomycota</taxon>
        <taxon>Agaricomycotina</taxon>
        <taxon>Agaricomycetes</taxon>
        <taxon>Agaricomycetidae</taxon>
        <taxon>Agaricales</taxon>
        <taxon>Marasmiineae</taxon>
        <taxon>Mycenaceae</taxon>
        <taxon>Mycena</taxon>
    </lineage>
</organism>
<dbReference type="SUPFAM" id="SSF53474">
    <property type="entry name" value="alpha/beta-Hydrolases"/>
    <property type="match status" value="1"/>
</dbReference>
<sequence length="412" mass="44254">MLLLGWTKTLQPTWLYPASTTPWTLTLSSAQKLTQQQSGMRSLMYPPSESWPILIFFNGLGGHRLITAMTEGIARAHNIQILTIDKPSAGSSKCTDNFALPLFARTRWMHTALLAVLAHLQITRFAVLSHSNGLFYALYTLLHLPPSLKATSWTLSGPFVPHTISGSRALRLAAALPTPLPNALGTLMQAMPPVARVMWRKRETRKGKPPHERGYMHRYVNTACREAIMRRAIDESRVAMGQEALFCLHGEDSASSTTAGANASSPSTSPLGGTALANGCVWGLGPGATPAAILQGAFTRLAELQSQRAQGGLRIHVVYGADDGMVPVQGRVWLRGVLEAAGLLSDEGEGDADDGEHGEVGETVDYNAPWEEVPGAGHDDVLFLEAVIKPIMRRVRVRAGSAPASGSVVSEG</sequence>
<dbReference type="PANTHER" id="PTHR43433:SF10">
    <property type="entry name" value="AB HYDROLASE-1 DOMAIN-CONTAINING PROTEIN"/>
    <property type="match status" value="1"/>
</dbReference>
<comment type="caution">
    <text evidence="1">The sequence shown here is derived from an EMBL/GenBank/DDBJ whole genome shotgun (WGS) entry which is preliminary data.</text>
</comment>
<keyword evidence="2" id="KW-1185">Reference proteome</keyword>
<dbReference type="AlphaFoldDB" id="A0A8H6XE93"/>
<dbReference type="InterPro" id="IPR050471">
    <property type="entry name" value="AB_hydrolase"/>
</dbReference>
<accession>A0A8H6XE93</accession>
<keyword evidence="1" id="KW-0378">Hydrolase</keyword>
<evidence type="ECO:0000313" key="1">
    <source>
        <dbReference type="EMBL" id="KAF7338869.1"/>
    </source>
</evidence>
<protein>
    <submittedName>
        <fullName evidence="1">Cellobiohydrolase I</fullName>
    </submittedName>
</protein>
<dbReference type="OrthoDB" id="294702at2759"/>
<dbReference type="InterPro" id="IPR029058">
    <property type="entry name" value="AB_hydrolase_fold"/>
</dbReference>